<evidence type="ECO:0000313" key="2">
    <source>
        <dbReference type="EMBL" id="USQ78731.1"/>
    </source>
</evidence>
<dbReference type="Gene3D" id="3.30.2010.20">
    <property type="match status" value="1"/>
</dbReference>
<dbReference type="InterPro" id="IPR010428">
    <property type="entry name" value="Zincin_1"/>
</dbReference>
<dbReference type="InterPro" id="IPR038555">
    <property type="entry name" value="Zincin_1_sf"/>
</dbReference>
<evidence type="ECO:0000313" key="3">
    <source>
        <dbReference type="Proteomes" id="UP001056455"/>
    </source>
</evidence>
<dbReference type="EMBL" id="CP099489">
    <property type="protein sequence ID" value="USQ78731.1"/>
    <property type="molecule type" value="Genomic_DNA"/>
</dbReference>
<name>A0ABY4YPM7_9MICO</name>
<keyword evidence="3" id="KW-1185">Reference proteome</keyword>
<evidence type="ECO:0000256" key="1">
    <source>
        <dbReference type="SAM" id="MobiDB-lite"/>
    </source>
</evidence>
<gene>
    <name evidence="2" type="ORF">NF556_13985</name>
</gene>
<dbReference type="Proteomes" id="UP001056455">
    <property type="component" value="Chromosome"/>
</dbReference>
<dbReference type="RefSeq" id="WP_252591527.1">
    <property type="nucleotide sequence ID" value="NZ_CP099489.1"/>
</dbReference>
<feature type="region of interest" description="Disordered" evidence="1">
    <location>
        <begin position="1"/>
        <end position="23"/>
    </location>
</feature>
<dbReference type="CDD" id="cd12954">
    <property type="entry name" value="MMP_TTHA0227_like_1"/>
    <property type="match status" value="1"/>
</dbReference>
<dbReference type="SUPFAM" id="SSF55486">
    <property type="entry name" value="Metalloproteases ('zincins'), catalytic domain"/>
    <property type="match status" value="1"/>
</dbReference>
<reference evidence="2" key="1">
    <citation type="submission" date="2022-06" db="EMBL/GenBank/DDBJ databases">
        <title>Ornithinimicrobium HY1793.</title>
        <authorList>
            <person name="Huang Y."/>
        </authorList>
    </citation>
    <scope>NUCLEOTIDE SEQUENCE</scope>
    <source>
        <strain evidence="2">HY1793</strain>
    </source>
</reference>
<proteinExistence type="predicted"/>
<organism evidence="2 3">
    <name type="scientific">Ornithinimicrobium faecis</name>
    <dbReference type="NCBI Taxonomy" id="2934158"/>
    <lineage>
        <taxon>Bacteria</taxon>
        <taxon>Bacillati</taxon>
        <taxon>Actinomycetota</taxon>
        <taxon>Actinomycetes</taxon>
        <taxon>Micrococcales</taxon>
        <taxon>Ornithinimicrobiaceae</taxon>
        <taxon>Ornithinimicrobium</taxon>
    </lineage>
</organism>
<dbReference type="Pfam" id="PF06262">
    <property type="entry name" value="Zincin_1"/>
    <property type="match status" value="1"/>
</dbReference>
<accession>A0ABY4YPM7</accession>
<protein>
    <submittedName>
        <fullName evidence="2">Metallopeptidase family protein</fullName>
    </submittedName>
</protein>
<sequence>MARWSPESALRRRDRHGRGLRGPLAWPPVPAMRTRSGRFDDLVLDAIQLIEHRLGRDLSDLEVAVEEVPPADPAPWESGIALGRLFPAEGSLPARVVVYRRPVESRGQDDELAALVHEVLAEQVASMLGIDPEDLL</sequence>